<dbReference type="EMBL" id="JAFBCV010000004">
    <property type="protein sequence ID" value="MBM7838388.1"/>
    <property type="molecule type" value="Genomic_DNA"/>
</dbReference>
<organism evidence="2 3">
    <name type="scientific">Shouchella xiaoxiensis</name>
    <dbReference type="NCBI Taxonomy" id="766895"/>
    <lineage>
        <taxon>Bacteria</taxon>
        <taxon>Bacillati</taxon>
        <taxon>Bacillota</taxon>
        <taxon>Bacilli</taxon>
        <taxon>Bacillales</taxon>
        <taxon>Bacillaceae</taxon>
        <taxon>Shouchella</taxon>
    </lineage>
</organism>
<sequence length="84" mass="9750">MSKSRAKKQRQKMAREGKRNPELNRGIYACADLTTKRTKTKKESLEKQKKKTHRLYESDEFFYEGLKSRCTISSFPVSGSMTSP</sequence>
<name>A0ABS2SS89_9BACI</name>
<reference evidence="2" key="1">
    <citation type="submission" date="2021-01" db="EMBL/GenBank/DDBJ databases">
        <title>Genomic Encyclopedia of Type Strains, Phase IV (KMG-IV): sequencing the most valuable type-strain genomes for metagenomic binning, comparative biology and taxonomic classification.</title>
        <authorList>
            <person name="Goeker M."/>
        </authorList>
    </citation>
    <scope>NUCLEOTIDE SEQUENCE</scope>
    <source>
        <strain evidence="2">DSM 21943</strain>
    </source>
</reference>
<protein>
    <submittedName>
        <fullName evidence="2">Uncharacterized protein</fullName>
    </submittedName>
</protein>
<evidence type="ECO:0000256" key="1">
    <source>
        <dbReference type="SAM" id="MobiDB-lite"/>
    </source>
</evidence>
<comment type="caution">
    <text evidence="2">The sequence shown here is derived from an EMBL/GenBank/DDBJ whole genome shotgun (WGS) entry which is preliminary data.</text>
</comment>
<evidence type="ECO:0000313" key="2">
    <source>
        <dbReference type="EMBL" id="MBM7838388.1"/>
    </source>
</evidence>
<evidence type="ECO:0000313" key="3">
    <source>
        <dbReference type="Proteomes" id="UP001179280"/>
    </source>
</evidence>
<accession>A0ABS2SS89</accession>
<keyword evidence="3" id="KW-1185">Reference proteome</keyword>
<proteinExistence type="predicted"/>
<feature type="compositionally biased region" description="Basic residues" evidence="1">
    <location>
        <begin position="1"/>
        <end position="12"/>
    </location>
</feature>
<gene>
    <name evidence="2" type="ORF">JOC54_001644</name>
</gene>
<feature type="compositionally biased region" description="Basic and acidic residues" evidence="1">
    <location>
        <begin position="13"/>
        <end position="22"/>
    </location>
</feature>
<feature type="region of interest" description="Disordered" evidence="1">
    <location>
        <begin position="1"/>
        <end position="26"/>
    </location>
</feature>
<dbReference type="Proteomes" id="UP001179280">
    <property type="component" value="Unassembled WGS sequence"/>
</dbReference>